<proteinExistence type="predicted"/>
<dbReference type="PANTHER" id="PTHR10982">
    <property type="entry name" value="MALONYL COA-ACYL CARRIER PROTEIN TRANSACYLASE"/>
    <property type="match status" value="1"/>
</dbReference>
<dbReference type="Pfam" id="PF00698">
    <property type="entry name" value="Acyl_transf_1"/>
    <property type="match status" value="1"/>
</dbReference>
<dbReference type="InterPro" id="IPR040883">
    <property type="entry name" value="FAS_meander"/>
</dbReference>
<evidence type="ECO:0000259" key="3">
    <source>
        <dbReference type="Pfam" id="PF01575"/>
    </source>
</evidence>
<dbReference type="EMBL" id="JANBUH010000004">
    <property type="protein sequence ID" value="KAJ2757262.1"/>
    <property type="molecule type" value="Genomic_DNA"/>
</dbReference>
<evidence type="ECO:0000313" key="5">
    <source>
        <dbReference type="EMBL" id="KAJ2757262.1"/>
    </source>
</evidence>
<name>A0A9W8GZV8_9FUNG</name>
<dbReference type="Pfam" id="PF17951">
    <property type="entry name" value="FAS_meander"/>
    <property type="match status" value="1"/>
</dbReference>
<dbReference type="InterPro" id="IPR050830">
    <property type="entry name" value="Fungal_FAS"/>
</dbReference>
<dbReference type="Pfam" id="PF01575">
    <property type="entry name" value="MaoC_dehydratas"/>
    <property type="match status" value="1"/>
</dbReference>
<dbReference type="Gene3D" id="3.40.366.10">
    <property type="entry name" value="Malonyl-Coenzyme A Acyl Carrier Protein, domain 2"/>
    <property type="match status" value="1"/>
</dbReference>
<dbReference type="GO" id="GO:0019171">
    <property type="term" value="F:(3R)-hydroxyacyl-[acyl-carrier-protein] dehydratase activity"/>
    <property type="evidence" value="ECO:0007669"/>
    <property type="project" value="InterPro"/>
</dbReference>
<dbReference type="Gene3D" id="3.30.1120.100">
    <property type="match status" value="1"/>
</dbReference>
<gene>
    <name evidence="5" type="primary">fas2_1</name>
    <name evidence="5" type="ORF">GGI19_000196</name>
</gene>
<dbReference type="AlphaFoldDB" id="A0A9W8GZV8"/>
<dbReference type="Pfam" id="PF22235">
    <property type="entry name" value="FAS1_thioest_ins"/>
    <property type="match status" value="1"/>
</dbReference>
<comment type="caution">
    <text evidence="5">The sequence shown here is derived from an EMBL/GenBank/DDBJ whole genome shotgun (WGS) entry which is preliminary data.</text>
</comment>
<feature type="domain" description="MaoC-like" evidence="3">
    <location>
        <begin position="438"/>
        <end position="537"/>
    </location>
</feature>
<dbReference type="GO" id="GO:0004321">
    <property type="term" value="F:fatty-acyl-CoA synthase activity"/>
    <property type="evidence" value="ECO:0007669"/>
    <property type="project" value="UniProtKB-EC"/>
</dbReference>
<organism evidence="5 6">
    <name type="scientific">Coemansia pectinata</name>
    <dbReference type="NCBI Taxonomy" id="1052879"/>
    <lineage>
        <taxon>Eukaryota</taxon>
        <taxon>Fungi</taxon>
        <taxon>Fungi incertae sedis</taxon>
        <taxon>Zoopagomycota</taxon>
        <taxon>Kickxellomycotina</taxon>
        <taxon>Kickxellomycetes</taxon>
        <taxon>Kickxellales</taxon>
        <taxon>Kickxellaceae</taxon>
        <taxon>Coemansia</taxon>
    </lineage>
</organism>
<dbReference type="InterPro" id="IPR002539">
    <property type="entry name" value="MaoC-like_dom"/>
</dbReference>
<keyword evidence="1 5" id="KW-0808">Transferase</keyword>
<dbReference type="SUPFAM" id="SSF52151">
    <property type="entry name" value="FabD/lysophospholipase-like"/>
    <property type="match status" value="1"/>
</dbReference>
<evidence type="ECO:0000259" key="2">
    <source>
        <dbReference type="Pfam" id="PF00698"/>
    </source>
</evidence>
<sequence>MQATDSKRTYQLPNAQDQLPDLSLWLDALAGLINSWLRALLTAPVIVEGLSYVDNYIPRVLRPRLGQVVTVHMNNCQPPSLEIFNCHGDVDLQIEHLENTIELNIFQPTPIGLATLQCFFVYRPAQHLAPIHLITEGHGDRVRRLYGETWIDNSDDPTEFKDRANPDISLLGNGFIITEEHVNSVCQIVGNSSQHYSYATSSGLRAPMEFIYYAATPSIMCFLSSTVFGDGQLGIVHLYNKITLVDGTTPLMVGDRISSSLCVEELTNTTSGKRITIVGLLSRSGQAVAHIETAFISHNLAVCINKTFQRGNQQRLTIQLATANDVAALEAKEWFVYCENVSARVSAGSHVEFCLDSMYRFKSEAIHSSISITGRAFTTARSGRLVHIANIDFESGVSAKDPVVEFLRRYEVPSTMSLADGDGYSLVSPRNQELLQFTVPDSNCEYAKVSADGNTIHVNPYITDIAGLPSTITHGMWTSASTRALVECYAANDDPERIRMCQTNFVGMVLPRYKLRTELFHIGMKGGRMLVKGVTSKVGGDPVLECTAKIEQPTTAYVFTGQGSQEVGMGMELYKQSTAVCDVWDCVDQHMVAKYGVSLLKIVQTNPKELTVHFGSNAGEELQRNYISLTRRHSGDKGKVASLFPEITLDSSSYMYRSPTGLLNSTQFTQVALVTFALAAVADMRTNSLV</sequence>
<reference evidence="5" key="1">
    <citation type="submission" date="2022-07" db="EMBL/GenBank/DDBJ databases">
        <title>Phylogenomic reconstructions and comparative analyses of Kickxellomycotina fungi.</title>
        <authorList>
            <person name="Reynolds N.K."/>
            <person name="Stajich J.E."/>
            <person name="Barry K."/>
            <person name="Grigoriev I.V."/>
            <person name="Crous P."/>
            <person name="Smith M.E."/>
        </authorList>
    </citation>
    <scope>NUCLEOTIDE SEQUENCE</scope>
    <source>
        <strain evidence="5">BCRC 34297</strain>
    </source>
</reference>
<dbReference type="Gene3D" id="2.40.128.700">
    <property type="match status" value="1"/>
</dbReference>
<dbReference type="Proteomes" id="UP001140011">
    <property type="component" value="Unassembled WGS sequence"/>
</dbReference>
<dbReference type="Gene3D" id="3.10.129.10">
    <property type="entry name" value="Hotdog Thioesterase"/>
    <property type="match status" value="1"/>
</dbReference>
<dbReference type="Gene3D" id="6.10.60.10">
    <property type="match status" value="1"/>
</dbReference>
<accession>A0A9W8GZV8</accession>
<dbReference type="SUPFAM" id="SSF54637">
    <property type="entry name" value="Thioesterase/thiol ester dehydrase-isomerase"/>
    <property type="match status" value="1"/>
</dbReference>
<keyword evidence="5" id="KW-0012">Acyltransferase</keyword>
<protein>
    <submittedName>
        <fullName evidence="5">Fatty acid synthase alpha subunit Lsd1</fullName>
        <ecNumber evidence="5">2.3.1.86</ecNumber>
    </submittedName>
</protein>
<feature type="domain" description="Malonyl-CoA:ACP transacylase (MAT)" evidence="2">
    <location>
        <begin position="557"/>
        <end position="686"/>
    </location>
</feature>
<evidence type="ECO:0000256" key="1">
    <source>
        <dbReference type="ARBA" id="ARBA00022679"/>
    </source>
</evidence>
<evidence type="ECO:0000259" key="4">
    <source>
        <dbReference type="Pfam" id="PF17951"/>
    </source>
</evidence>
<dbReference type="InterPro" id="IPR001227">
    <property type="entry name" value="Ac_transferase_dom_sf"/>
</dbReference>
<dbReference type="InterPro" id="IPR016035">
    <property type="entry name" value="Acyl_Trfase/lysoPLipase"/>
</dbReference>
<dbReference type="InterPro" id="IPR014043">
    <property type="entry name" value="Acyl_transferase_dom"/>
</dbReference>
<feature type="domain" description="Fatty acid synthase meander beta sheet" evidence="4">
    <location>
        <begin position="17"/>
        <end position="152"/>
    </location>
</feature>
<dbReference type="EC" id="2.3.1.86" evidence="5"/>
<dbReference type="PANTHER" id="PTHR10982:SF21">
    <property type="entry name" value="FATTY ACID SYNTHASE SUBUNIT BETA"/>
    <property type="match status" value="1"/>
</dbReference>
<dbReference type="OrthoDB" id="4251012at2759"/>
<dbReference type="InterPro" id="IPR029069">
    <property type="entry name" value="HotDog_dom_sf"/>
</dbReference>
<keyword evidence="6" id="KW-1185">Reference proteome</keyword>
<evidence type="ECO:0000313" key="6">
    <source>
        <dbReference type="Proteomes" id="UP001140011"/>
    </source>
</evidence>